<evidence type="ECO:0000256" key="2">
    <source>
        <dbReference type="ARBA" id="ARBA00022827"/>
    </source>
</evidence>
<dbReference type="Gene3D" id="3.50.50.60">
    <property type="entry name" value="FAD/NAD(P)-binding domain"/>
    <property type="match status" value="1"/>
</dbReference>
<sequence>MAHLPTVSIVGAGPSGLTLARYLQIHHVPCVVYEREVSATARLQGGSLDLHDDTGLEALRQTGLLDEAAEMMRSEGEALKIVDKNGKVWYDENDEKEISKPVPTSEGIRGRPEIDRTDLRNLLLKSLAPDTVKWGHGVKSCTALDNETYQITFEDGTSSTTKILVGADGTFSRIRPLLHDVKPPYSGCSMYDMLIPASQMTPSLREFVGAGAAMVLEEKMC</sequence>
<evidence type="ECO:0000259" key="5">
    <source>
        <dbReference type="Pfam" id="PF01494"/>
    </source>
</evidence>
<dbReference type="AlphaFoldDB" id="A0A1Y2BH45"/>
<accession>A0A1Y2BH45</accession>
<dbReference type="EMBL" id="MCFC01000004">
    <property type="protein sequence ID" value="ORY34122.1"/>
    <property type="molecule type" value="Genomic_DNA"/>
</dbReference>
<dbReference type="InterPro" id="IPR036188">
    <property type="entry name" value="FAD/NAD-bd_sf"/>
</dbReference>
<dbReference type="OrthoDB" id="655030at2759"/>
<reference evidence="6 7" key="1">
    <citation type="submission" date="2016-07" db="EMBL/GenBank/DDBJ databases">
        <title>Pervasive Adenine N6-methylation of Active Genes in Fungi.</title>
        <authorList>
            <consortium name="DOE Joint Genome Institute"/>
            <person name="Mondo S.J."/>
            <person name="Dannebaum R.O."/>
            <person name="Kuo R.C."/>
            <person name="Labutti K."/>
            <person name="Haridas S."/>
            <person name="Kuo A."/>
            <person name="Salamov A."/>
            <person name="Ahrendt S.R."/>
            <person name="Lipzen A."/>
            <person name="Sullivan W."/>
            <person name="Andreopoulos W.B."/>
            <person name="Clum A."/>
            <person name="Lindquist E."/>
            <person name="Daum C."/>
            <person name="Ramamoorthy G.K."/>
            <person name="Gryganskyi A."/>
            <person name="Culley D."/>
            <person name="Magnuson J.K."/>
            <person name="James T.Y."/>
            <person name="O'Malley M.A."/>
            <person name="Stajich J.E."/>
            <person name="Spatafora J.W."/>
            <person name="Visel A."/>
            <person name="Grigoriev I.V."/>
        </authorList>
    </citation>
    <scope>NUCLEOTIDE SEQUENCE [LARGE SCALE GENOMIC DNA]</scope>
    <source>
        <strain evidence="6 7">68-887.2</strain>
    </source>
</reference>
<dbReference type="PANTHER" id="PTHR46972">
    <property type="entry name" value="MONOOXYGENASE ASQM-RELATED"/>
    <property type="match status" value="1"/>
</dbReference>
<feature type="non-terminal residue" evidence="6">
    <location>
        <position position="221"/>
    </location>
</feature>
<dbReference type="PRINTS" id="PR00420">
    <property type="entry name" value="RNGMNOXGNASE"/>
</dbReference>
<name>A0A1Y2BH45_9TREE</name>
<gene>
    <name evidence="6" type="ORF">BCR39DRAFT_237191</name>
</gene>
<keyword evidence="1" id="KW-0285">Flavoprotein</keyword>
<organism evidence="6 7">
    <name type="scientific">Naematelia encephala</name>
    <dbReference type="NCBI Taxonomy" id="71784"/>
    <lineage>
        <taxon>Eukaryota</taxon>
        <taxon>Fungi</taxon>
        <taxon>Dikarya</taxon>
        <taxon>Basidiomycota</taxon>
        <taxon>Agaricomycotina</taxon>
        <taxon>Tremellomycetes</taxon>
        <taxon>Tremellales</taxon>
        <taxon>Naemateliaceae</taxon>
        <taxon>Naematelia</taxon>
    </lineage>
</organism>
<dbReference type="GO" id="GO:0071949">
    <property type="term" value="F:FAD binding"/>
    <property type="evidence" value="ECO:0007669"/>
    <property type="project" value="InterPro"/>
</dbReference>
<comment type="caution">
    <text evidence="6">The sequence shown here is derived from an EMBL/GenBank/DDBJ whole genome shotgun (WGS) entry which is preliminary data.</text>
</comment>
<dbReference type="InParanoid" id="A0A1Y2BH45"/>
<evidence type="ECO:0000256" key="1">
    <source>
        <dbReference type="ARBA" id="ARBA00022630"/>
    </source>
</evidence>
<dbReference type="GO" id="GO:0004497">
    <property type="term" value="F:monooxygenase activity"/>
    <property type="evidence" value="ECO:0007669"/>
    <property type="project" value="UniProtKB-KW"/>
</dbReference>
<dbReference type="SUPFAM" id="SSF51905">
    <property type="entry name" value="FAD/NAD(P)-binding domain"/>
    <property type="match status" value="1"/>
</dbReference>
<protein>
    <recommendedName>
        <fullName evidence="5">FAD-binding domain-containing protein</fullName>
    </recommendedName>
</protein>
<keyword evidence="7" id="KW-1185">Reference proteome</keyword>
<dbReference type="Pfam" id="PF01494">
    <property type="entry name" value="FAD_binding_3"/>
    <property type="match status" value="1"/>
</dbReference>
<dbReference type="STRING" id="71784.A0A1Y2BH45"/>
<evidence type="ECO:0000256" key="4">
    <source>
        <dbReference type="ARBA" id="ARBA00023033"/>
    </source>
</evidence>
<feature type="domain" description="FAD-binding" evidence="5">
    <location>
        <begin position="6"/>
        <end position="177"/>
    </location>
</feature>
<dbReference type="PANTHER" id="PTHR46972:SF1">
    <property type="entry name" value="FAD DEPENDENT OXIDOREDUCTASE DOMAIN-CONTAINING PROTEIN"/>
    <property type="match status" value="1"/>
</dbReference>
<evidence type="ECO:0000313" key="6">
    <source>
        <dbReference type="EMBL" id="ORY34122.1"/>
    </source>
</evidence>
<keyword evidence="3" id="KW-0560">Oxidoreductase</keyword>
<evidence type="ECO:0000313" key="7">
    <source>
        <dbReference type="Proteomes" id="UP000193986"/>
    </source>
</evidence>
<proteinExistence type="predicted"/>
<keyword evidence="2" id="KW-0274">FAD</keyword>
<dbReference type="Proteomes" id="UP000193986">
    <property type="component" value="Unassembled WGS sequence"/>
</dbReference>
<keyword evidence="4" id="KW-0503">Monooxygenase</keyword>
<dbReference type="InterPro" id="IPR002938">
    <property type="entry name" value="FAD-bd"/>
</dbReference>
<evidence type="ECO:0000256" key="3">
    <source>
        <dbReference type="ARBA" id="ARBA00023002"/>
    </source>
</evidence>